<evidence type="ECO:0000256" key="2">
    <source>
        <dbReference type="ARBA" id="ARBA00004687"/>
    </source>
</evidence>
<feature type="transmembrane region" description="Helical" evidence="13">
    <location>
        <begin position="288"/>
        <end position="309"/>
    </location>
</feature>
<evidence type="ECO:0000256" key="13">
    <source>
        <dbReference type="RuleBase" id="RU365064"/>
    </source>
</evidence>
<evidence type="ECO:0000256" key="7">
    <source>
        <dbReference type="ARBA" id="ARBA00022692"/>
    </source>
</evidence>
<sequence>MSTEKYEDSLDRTWSIPNILKIALSCRLLLVFYSTVHDYVFKVKFTDIDYQVYTDAAINVYNGRSPYERHTYRYTPVLAWVLVPNVAYEKFGKILFCLVDILVGWLLFKIALTRLPLNVTIKKKFELLSECKWAVALFWLFNPLTVVISARGNADCIVCAAVILTIYLLRKNQWLLAAIVHGGLAVHFKIYPIIYLPSIYLALSQVRLATNFQEFLRYLFLNFRGYIFVIISISCFVFLLAIGYHFYGYTFLNEYLLYHFTRQDIRHNFSPYFYPLYLSMNDPFWTKVLSLGAFLPQMISTLVFAFKYYDDLPFCWFLSTLAFVSLNKVCTSQYFVWYIVFLPLVSQNLEISNSQTFRLLFLWFGGQGAWLLPAYFLEFQGWNTYIWIWLSSLLFLCINFYIMVSLIRCYKPLVDNVKAKKL</sequence>
<dbReference type="GO" id="GO:0004376">
    <property type="term" value="F:GPI mannosyltransferase activity"/>
    <property type="evidence" value="ECO:0007669"/>
    <property type="project" value="InterPro"/>
</dbReference>
<dbReference type="PANTHER" id="PTHR12886:SF0">
    <property type="entry name" value="GPI MANNOSYLTRANSFERASE 1"/>
    <property type="match status" value="1"/>
</dbReference>
<dbReference type="PANTHER" id="PTHR12886">
    <property type="entry name" value="PIG-M MANNOSYLTRANSFERASE"/>
    <property type="match status" value="1"/>
</dbReference>
<evidence type="ECO:0000256" key="8">
    <source>
        <dbReference type="ARBA" id="ARBA00022824"/>
    </source>
</evidence>
<dbReference type="Pfam" id="PF05007">
    <property type="entry name" value="Mannosyl_trans"/>
    <property type="match status" value="1"/>
</dbReference>
<feature type="transmembrane region" description="Helical" evidence="13">
    <location>
        <begin position="382"/>
        <end position="402"/>
    </location>
</feature>
<feature type="transmembrane region" description="Helical" evidence="13">
    <location>
        <begin position="321"/>
        <end position="345"/>
    </location>
</feature>
<keyword evidence="14" id="KW-1185">Reference proteome</keyword>
<name>A0A914CC16_9BILA</name>
<keyword evidence="5 13" id="KW-0328">Glycosyltransferase</keyword>
<evidence type="ECO:0000256" key="6">
    <source>
        <dbReference type="ARBA" id="ARBA00022679"/>
    </source>
</evidence>
<organism evidence="14 15">
    <name type="scientific">Acrobeloides nanus</name>
    <dbReference type="NCBI Taxonomy" id="290746"/>
    <lineage>
        <taxon>Eukaryota</taxon>
        <taxon>Metazoa</taxon>
        <taxon>Ecdysozoa</taxon>
        <taxon>Nematoda</taxon>
        <taxon>Chromadorea</taxon>
        <taxon>Rhabditida</taxon>
        <taxon>Tylenchina</taxon>
        <taxon>Cephalobomorpha</taxon>
        <taxon>Cephaloboidea</taxon>
        <taxon>Cephalobidae</taxon>
        <taxon>Acrobeloides</taxon>
    </lineage>
</organism>
<keyword evidence="4 13" id="KW-0337">GPI-anchor biosynthesis</keyword>
<dbReference type="EC" id="2.4.1.-" evidence="13"/>
<feature type="transmembrane region" description="Helical" evidence="13">
    <location>
        <begin position="91"/>
        <end position="112"/>
    </location>
</feature>
<evidence type="ECO:0000256" key="12">
    <source>
        <dbReference type="ARBA" id="ARBA00093608"/>
    </source>
</evidence>
<dbReference type="AlphaFoldDB" id="A0A914CC16"/>
<evidence type="ECO:0000313" key="14">
    <source>
        <dbReference type="Proteomes" id="UP000887540"/>
    </source>
</evidence>
<keyword evidence="8 13" id="KW-0256">Endoplasmic reticulum</keyword>
<comment type="function">
    <text evidence="11 13">Catalytic subunit of the glycosylphosphatidylinositol-mannosyltransferase I complex which catalyzes the transfer of the first mannose, via an alpha-1,4 bond from a dolichol-phosphate-mannose (Dol-P-Man) to the glucosaminyl acyl phosphatidylinositol (GlcN-(acyl)PI) intermediate to generate alpha-D-Man-(1-&gt;4)-alpha-D-GlcN-(1-&gt;6)-(1-radyl,2-acyl-sn-glycero-3-phospho)-2-acyl-inositol and participates in the sixth step of the glycosylphosphatidylinositol-anchor biosynthesis.</text>
</comment>
<evidence type="ECO:0000256" key="11">
    <source>
        <dbReference type="ARBA" id="ARBA00093408"/>
    </source>
</evidence>
<evidence type="ECO:0000313" key="15">
    <source>
        <dbReference type="WBParaSite" id="ACRNAN_Path_799.g3023.t1"/>
    </source>
</evidence>
<dbReference type="WBParaSite" id="ACRNAN_Path_799.g3023.t1">
    <property type="protein sequence ID" value="ACRNAN_Path_799.g3023.t1"/>
    <property type="gene ID" value="ACRNAN_Path_799.g3023"/>
</dbReference>
<feature type="transmembrane region" description="Helical" evidence="13">
    <location>
        <begin position="223"/>
        <end position="247"/>
    </location>
</feature>
<keyword evidence="9 13" id="KW-1133">Transmembrane helix</keyword>
<reference evidence="15" key="1">
    <citation type="submission" date="2022-11" db="UniProtKB">
        <authorList>
            <consortium name="WormBaseParasite"/>
        </authorList>
    </citation>
    <scope>IDENTIFICATION</scope>
</reference>
<evidence type="ECO:0000256" key="10">
    <source>
        <dbReference type="ARBA" id="ARBA00023136"/>
    </source>
</evidence>
<evidence type="ECO:0000256" key="3">
    <source>
        <dbReference type="ARBA" id="ARBA00011071"/>
    </source>
</evidence>
<dbReference type="GO" id="GO:0005789">
    <property type="term" value="C:endoplasmic reticulum membrane"/>
    <property type="evidence" value="ECO:0007669"/>
    <property type="project" value="UniProtKB-SubCell"/>
</dbReference>
<keyword evidence="6 13" id="KW-0808">Transferase</keyword>
<evidence type="ECO:0000256" key="4">
    <source>
        <dbReference type="ARBA" id="ARBA00022502"/>
    </source>
</evidence>
<dbReference type="GO" id="GO:0051751">
    <property type="term" value="F:alpha-1,4-mannosyltransferase activity"/>
    <property type="evidence" value="ECO:0007669"/>
    <property type="project" value="InterPro"/>
</dbReference>
<evidence type="ECO:0000256" key="9">
    <source>
        <dbReference type="ARBA" id="ARBA00022989"/>
    </source>
</evidence>
<protein>
    <recommendedName>
        <fullName evidence="12 13">GPI alpha-1,4-mannosyltransferase I, catalytic subunit</fullName>
        <ecNumber evidence="13">2.4.1.-</ecNumber>
    </recommendedName>
    <alternativeName>
        <fullName evidence="13">GPI mannosyltransferase I</fullName>
    </alternativeName>
</protein>
<comment type="pathway">
    <text evidence="2 13">Glycolipid biosynthesis; glycosylphosphatidylinositol-anchor biosynthesis.</text>
</comment>
<dbReference type="GO" id="GO:1990529">
    <property type="term" value="C:glycosylphosphatidylinositol-mannosyltransferase I complex"/>
    <property type="evidence" value="ECO:0007669"/>
    <property type="project" value="TreeGrafter"/>
</dbReference>
<proteinExistence type="inferred from homology"/>
<comment type="subcellular location">
    <subcellularLocation>
        <location evidence="1 13">Endoplasmic reticulum membrane</location>
        <topology evidence="1 13">Multi-pass membrane protein</topology>
    </subcellularLocation>
</comment>
<keyword evidence="10 13" id="KW-0472">Membrane</keyword>
<dbReference type="GO" id="GO:0006506">
    <property type="term" value="P:GPI anchor biosynthetic process"/>
    <property type="evidence" value="ECO:0007669"/>
    <property type="project" value="UniProtKB-KW"/>
</dbReference>
<dbReference type="Proteomes" id="UP000887540">
    <property type="component" value="Unplaced"/>
</dbReference>
<dbReference type="InterPro" id="IPR007704">
    <property type="entry name" value="PIG-M"/>
</dbReference>
<evidence type="ECO:0000256" key="5">
    <source>
        <dbReference type="ARBA" id="ARBA00022676"/>
    </source>
</evidence>
<accession>A0A914CC16</accession>
<evidence type="ECO:0000256" key="1">
    <source>
        <dbReference type="ARBA" id="ARBA00004477"/>
    </source>
</evidence>
<comment type="similarity">
    <text evidence="3 13">Belongs to the PIGM family.</text>
</comment>
<feature type="transmembrane region" description="Helical" evidence="13">
    <location>
        <begin position="148"/>
        <end position="169"/>
    </location>
</feature>
<feature type="transmembrane region" description="Helical" evidence="13">
    <location>
        <begin position="176"/>
        <end position="203"/>
    </location>
</feature>
<feature type="transmembrane region" description="Helical" evidence="13">
    <location>
        <begin position="357"/>
        <end position="376"/>
    </location>
</feature>
<keyword evidence="7 13" id="KW-0812">Transmembrane</keyword>